<accession>A0A2N2EAH6</accession>
<dbReference type="AlphaFoldDB" id="A0A2N2EAH6"/>
<dbReference type="Proteomes" id="UP000233517">
    <property type="component" value="Unassembled WGS sequence"/>
</dbReference>
<name>A0A2N2EAH6_9BACT</name>
<dbReference type="GO" id="GO:0016787">
    <property type="term" value="F:hydrolase activity"/>
    <property type="evidence" value="ECO:0007669"/>
    <property type="project" value="UniProtKB-KW"/>
</dbReference>
<reference evidence="2 3" key="1">
    <citation type="journal article" date="2017" name="ISME J.">
        <title>Potential for microbial H2 and metal transformations associated with novel bacteria and archaea in deep terrestrial subsurface sediments.</title>
        <authorList>
            <person name="Hernsdorf A.W."/>
            <person name="Amano Y."/>
            <person name="Miyakawa K."/>
            <person name="Ise K."/>
            <person name="Suzuki Y."/>
            <person name="Anantharaman K."/>
            <person name="Probst A."/>
            <person name="Burstein D."/>
            <person name="Thomas B.C."/>
            <person name="Banfield J.F."/>
        </authorList>
    </citation>
    <scope>NUCLEOTIDE SEQUENCE [LARGE SCALE GENOMIC DNA]</scope>
    <source>
        <strain evidence="2">HGW-Falkowbacteria-1</strain>
    </source>
</reference>
<dbReference type="CDD" id="cd00077">
    <property type="entry name" value="HDc"/>
    <property type="match status" value="1"/>
</dbReference>
<dbReference type="Pfam" id="PF01966">
    <property type="entry name" value="HD"/>
    <property type="match status" value="1"/>
</dbReference>
<proteinExistence type="predicted"/>
<dbReference type="InterPro" id="IPR051094">
    <property type="entry name" value="Diverse_Catalytic_Enzymes"/>
</dbReference>
<gene>
    <name evidence="2" type="ORF">CVU82_00805</name>
</gene>
<dbReference type="SUPFAM" id="SSF109604">
    <property type="entry name" value="HD-domain/PDEase-like"/>
    <property type="match status" value="1"/>
</dbReference>
<dbReference type="EMBL" id="PHAI01000001">
    <property type="protein sequence ID" value="PKM91730.1"/>
    <property type="molecule type" value="Genomic_DNA"/>
</dbReference>
<keyword evidence="2" id="KW-0378">Hydrolase</keyword>
<evidence type="ECO:0000259" key="1">
    <source>
        <dbReference type="Pfam" id="PF01966"/>
    </source>
</evidence>
<dbReference type="InterPro" id="IPR006674">
    <property type="entry name" value="HD_domain"/>
</dbReference>
<protein>
    <submittedName>
        <fullName evidence="2">Phosphohydrolase</fullName>
    </submittedName>
</protein>
<dbReference type="InterPro" id="IPR003607">
    <property type="entry name" value="HD/PDEase_dom"/>
</dbReference>
<evidence type="ECO:0000313" key="2">
    <source>
        <dbReference type="EMBL" id="PKM91730.1"/>
    </source>
</evidence>
<feature type="domain" description="HD" evidence="1">
    <location>
        <begin position="24"/>
        <end position="140"/>
    </location>
</feature>
<evidence type="ECO:0000313" key="3">
    <source>
        <dbReference type="Proteomes" id="UP000233517"/>
    </source>
</evidence>
<dbReference type="Gene3D" id="1.10.3210.10">
    <property type="entry name" value="Hypothetical protein af1432"/>
    <property type="match status" value="1"/>
</dbReference>
<comment type="caution">
    <text evidence="2">The sequence shown here is derived from an EMBL/GenBank/DDBJ whole genome shotgun (WGS) entry which is preliminary data.</text>
</comment>
<dbReference type="PANTHER" id="PTHR35795">
    <property type="entry name" value="SLR1885 PROTEIN"/>
    <property type="match status" value="1"/>
</dbReference>
<dbReference type="PANTHER" id="PTHR35795:SF1">
    <property type="entry name" value="BIS(5'-NUCLEOSYL)-TETRAPHOSPHATASE, SYMMETRICAL"/>
    <property type="match status" value="1"/>
</dbReference>
<sequence>MDPIKIIQKFYKTDSLAYSFLVPHSQSVAKKAIEIAIRVPHLSPDLKFIEEASMLHDIGIFLVSYQKIGCFGDEPYICHGYLGRELVEKEGYPKHALVCERHIGLGISMKDIKMQKLPLPCREMMPISIEEKIICLADKFFSKNKEFLTKEKSIDQIRKDHLGFGEDKIQRLDEWLSEFKI</sequence>
<organism evidence="2 3">
    <name type="scientific">Candidatus Falkowbacteria bacterium HGW-Falkowbacteria-1</name>
    <dbReference type="NCBI Taxonomy" id="2013768"/>
    <lineage>
        <taxon>Bacteria</taxon>
        <taxon>Candidatus Falkowiibacteriota</taxon>
    </lineage>
</organism>